<feature type="transmembrane region" description="Helical" evidence="2">
    <location>
        <begin position="12"/>
        <end position="29"/>
    </location>
</feature>
<dbReference type="EMBL" id="JAVRAA010000001">
    <property type="protein sequence ID" value="MDT0335765.1"/>
    <property type="molecule type" value="Genomic_DNA"/>
</dbReference>
<feature type="transmembrane region" description="Helical" evidence="2">
    <location>
        <begin position="146"/>
        <end position="169"/>
    </location>
</feature>
<proteinExistence type="predicted"/>
<evidence type="ECO:0000256" key="1">
    <source>
        <dbReference type="SAM" id="MobiDB-lite"/>
    </source>
</evidence>
<keyword evidence="2" id="KW-1133">Transmembrane helix</keyword>
<protein>
    <submittedName>
        <fullName evidence="3">Uncharacterized protein</fullName>
    </submittedName>
</protein>
<dbReference type="RefSeq" id="WP_310837134.1">
    <property type="nucleotide sequence ID" value="NZ_JAVLSM010000005.1"/>
</dbReference>
<name>A0AAE4K4W5_9BURK</name>
<reference evidence="3" key="1">
    <citation type="submission" date="2023-02" db="EMBL/GenBank/DDBJ databases">
        <title>Description of Herbaspirillum huttiense subsp. nephrolepsisexaltata and Herbaspirillum huttiense subsp. lycopersicon.</title>
        <authorList>
            <person name="Poudel M."/>
            <person name="Sharma A."/>
            <person name="Goss E."/>
            <person name="Tapia J.H."/>
            <person name="Harmon C.M."/>
            <person name="Jones J.B."/>
        </authorList>
    </citation>
    <scope>NUCLEOTIDE SEQUENCE</scope>
    <source>
        <strain evidence="3">NC40101</strain>
    </source>
</reference>
<feature type="transmembrane region" description="Helical" evidence="2">
    <location>
        <begin position="225"/>
        <end position="243"/>
    </location>
</feature>
<comment type="caution">
    <text evidence="3">The sequence shown here is derived from an EMBL/GenBank/DDBJ whole genome shotgun (WGS) entry which is preliminary data.</text>
</comment>
<keyword evidence="2" id="KW-0472">Membrane</keyword>
<feature type="transmembrane region" description="Helical" evidence="2">
    <location>
        <begin position="109"/>
        <end position="134"/>
    </location>
</feature>
<evidence type="ECO:0000313" key="3">
    <source>
        <dbReference type="EMBL" id="MDT0335765.1"/>
    </source>
</evidence>
<gene>
    <name evidence="3" type="ORF">RJN63_02905</name>
</gene>
<dbReference type="AlphaFoldDB" id="A0AAE4K4W5"/>
<evidence type="ECO:0000256" key="2">
    <source>
        <dbReference type="SAM" id="Phobius"/>
    </source>
</evidence>
<sequence>MKEFFDTYPLAAWSVVSVLMAAVVIMTLWEQVKWWWFNTWVRFPLVGRIARLSRDLNEDSSLPGWHKGESTLCLEYKKFIHIQDEHDFNEKVTYLTKSGDNGRKATPNWIWLLTISMVFVEAMGFSYVLAGYTLPGASENLQQTGAYGIAFLISVILVAFTHLAGHELYKSERVNLARRQWNEAGRKQELFTGTIPLARPQSSDDHKPTFTQLCNRVGSHPSYKITVLTVIFVLLVASLATYVRGQVLERELEARVTLSSNQAGNAARSAAGSLDMSATNVRLPADDDAANRAADRKAVSDEADIDRHGGWATFIVLAFVFVFLQILGVIFGYRWGFAGENSAEAYRDIGSGRYSSYSAVREHYRRIADTAQASLATLQQKMMMHNSTHGTSGQHLSKTFRDFMQQTRLADAAERQSERDFAQTVAAQQATPLHIPVHPAAAAAPAVVAVAAVVQAPAAPAGTDSLPDVMARLDALGEDKEAKKKLMAQLPEALNVAVREELKRRKDERERKAREADAELEDLL</sequence>
<accession>A0AAE4K4W5</accession>
<keyword evidence="2" id="KW-0812">Transmembrane</keyword>
<feature type="region of interest" description="Disordered" evidence="1">
    <location>
        <begin position="502"/>
        <end position="524"/>
    </location>
</feature>
<organism evidence="3">
    <name type="scientific">Herbaspirillum huttiense subsp. nephrolepidis</name>
    <dbReference type="NCBI Taxonomy" id="3075126"/>
    <lineage>
        <taxon>Bacteria</taxon>
        <taxon>Pseudomonadati</taxon>
        <taxon>Pseudomonadota</taxon>
        <taxon>Betaproteobacteria</taxon>
        <taxon>Burkholderiales</taxon>
        <taxon>Oxalobacteraceae</taxon>
        <taxon>Herbaspirillum</taxon>
    </lineage>
</organism>
<feature type="compositionally biased region" description="Basic and acidic residues" evidence="1">
    <location>
        <begin position="502"/>
        <end position="517"/>
    </location>
</feature>
<feature type="transmembrane region" description="Helical" evidence="2">
    <location>
        <begin position="311"/>
        <end position="333"/>
    </location>
</feature>